<evidence type="ECO:0000256" key="1">
    <source>
        <dbReference type="SAM" id="MobiDB-lite"/>
    </source>
</evidence>
<comment type="caution">
    <text evidence="2">The sequence shown here is derived from an EMBL/GenBank/DDBJ whole genome shotgun (WGS) entry which is preliminary data.</text>
</comment>
<proteinExistence type="predicted"/>
<accession>A0AAV7R127</accession>
<name>A0AAV7R127_PLEWA</name>
<feature type="compositionally biased region" description="Basic residues" evidence="1">
    <location>
        <begin position="27"/>
        <end position="36"/>
    </location>
</feature>
<dbReference type="AlphaFoldDB" id="A0AAV7R127"/>
<evidence type="ECO:0000313" key="2">
    <source>
        <dbReference type="EMBL" id="KAJ1146511.1"/>
    </source>
</evidence>
<dbReference type="Proteomes" id="UP001066276">
    <property type="component" value="Chromosome 6"/>
</dbReference>
<organism evidence="2 3">
    <name type="scientific">Pleurodeles waltl</name>
    <name type="common">Iberian ribbed newt</name>
    <dbReference type="NCBI Taxonomy" id="8319"/>
    <lineage>
        <taxon>Eukaryota</taxon>
        <taxon>Metazoa</taxon>
        <taxon>Chordata</taxon>
        <taxon>Craniata</taxon>
        <taxon>Vertebrata</taxon>
        <taxon>Euteleostomi</taxon>
        <taxon>Amphibia</taxon>
        <taxon>Batrachia</taxon>
        <taxon>Caudata</taxon>
        <taxon>Salamandroidea</taxon>
        <taxon>Salamandridae</taxon>
        <taxon>Pleurodelinae</taxon>
        <taxon>Pleurodeles</taxon>
    </lineage>
</organism>
<gene>
    <name evidence="2" type="ORF">NDU88_012780</name>
</gene>
<dbReference type="EMBL" id="JANPWB010000010">
    <property type="protein sequence ID" value="KAJ1146511.1"/>
    <property type="molecule type" value="Genomic_DNA"/>
</dbReference>
<feature type="region of interest" description="Disordered" evidence="1">
    <location>
        <begin position="1"/>
        <end position="86"/>
    </location>
</feature>
<reference evidence="2" key="1">
    <citation type="journal article" date="2022" name="bioRxiv">
        <title>Sequencing and chromosome-scale assembly of the giantPleurodeles waltlgenome.</title>
        <authorList>
            <person name="Brown T."/>
            <person name="Elewa A."/>
            <person name="Iarovenko S."/>
            <person name="Subramanian E."/>
            <person name="Araus A.J."/>
            <person name="Petzold A."/>
            <person name="Susuki M."/>
            <person name="Suzuki K.-i.T."/>
            <person name="Hayashi T."/>
            <person name="Toyoda A."/>
            <person name="Oliveira C."/>
            <person name="Osipova E."/>
            <person name="Leigh N.D."/>
            <person name="Simon A."/>
            <person name="Yun M.H."/>
        </authorList>
    </citation>
    <scope>NUCLEOTIDE SEQUENCE</scope>
    <source>
        <strain evidence="2">20211129_DDA</strain>
        <tissue evidence="2">Liver</tissue>
    </source>
</reference>
<sequence length="86" mass="9007">MGPGTAAVACGPPAPSPEQPAASRKAAASRKRRGRKPPLFLTSVLRQRLGRAGNPSATQRSCSDEERPGLARSTGFFPLAPPELEN</sequence>
<evidence type="ECO:0000313" key="3">
    <source>
        <dbReference type="Proteomes" id="UP001066276"/>
    </source>
</evidence>
<keyword evidence="3" id="KW-1185">Reference proteome</keyword>
<protein>
    <submittedName>
        <fullName evidence="2">Uncharacterized protein</fullName>
    </submittedName>
</protein>